<dbReference type="PROSITE" id="PS00086">
    <property type="entry name" value="CYTOCHROME_P450"/>
    <property type="match status" value="1"/>
</dbReference>
<evidence type="ECO:0000313" key="15">
    <source>
        <dbReference type="Proteomes" id="UP001497516"/>
    </source>
</evidence>
<evidence type="ECO:0000256" key="2">
    <source>
        <dbReference type="ARBA" id="ARBA00010617"/>
    </source>
</evidence>
<dbReference type="PRINTS" id="PR00385">
    <property type="entry name" value="P450"/>
</dbReference>
<dbReference type="PRINTS" id="PR00463">
    <property type="entry name" value="EP450I"/>
</dbReference>
<dbReference type="GO" id="GO:0020037">
    <property type="term" value="F:heme binding"/>
    <property type="evidence" value="ECO:0007669"/>
    <property type="project" value="InterPro"/>
</dbReference>
<dbReference type="Gene3D" id="1.10.630.10">
    <property type="entry name" value="Cytochrome P450"/>
    <property type="match status" value="2"/>
</dbReference>
<keyword evidence="5 11" id="KW-0479">Metal-binding</keyword>
<evidence type="ECO:0000256" key="12">
    <source>
        <dbReference type="RuleBase" id="RU000461"/>
    </source>
</evidence>
<dbReference type="GO" id="GO:0004497">
    <property type="term" value="F:monooxygenase activity"/>
    <property type="evidence" value="ECO:0007669"/>
    <property type="project" value="UniProtKB-KW"/>
</dbReference>
<evidence type="ECO:0000256" key="13">
    <source>
        <dbReference type="SAM" id="Phobius"/>
    </source>
</evidence>
<evidence type="ECO:0000256" key="7">
    <source>
        <dbReference type="ARBA" id="ARBA00023002"/>
    </source>
</evidence>
<comment type="subcellular location">
    <subcellularLocation>
        <location evidence="1">Membrane</location>
        <topology evidence="1">Single-pass membrane protein</topology>
    </subcellularLocation>
</comment>
<keyword evidence="9 12" id="KW-0503">Monooxygenase</keyword>
<protein>
    <recommendedName>
        <fullName evidence="16">Cytochrome P450</fullName>
    </recommendedName>
</protein>
<dbReference type="PANTHER" id="PTHR24282">
    <property type="entry name" value="CYTOCHROME P450 FAMILY MEMBER"/>
    <property type="match status" value="1"/>
</dbReference>
<evidence type="ECO:0000256" key="8">
    <source>
        <dbReference type="ARBA" id="ARBA00023004"/>
    </source>
</evidence>
<evidence type="ECO:0000313" key="14">
    <source>
        <dbReference type="EMBL" id="CAL1360117.1"/>
    </source>
</evidence>
<feature type="binding site" description="axial binding residue" evidence="11">
    <location>
        <position position="412"/>
    </location>
    <ligand>
        <name>heme</name>
        <dbReference type="ChEBI" id="CHEBI:30413"/>
    </ligand>
    <ligandPart>
        <name>Fe</name>
        <dbReference type="ChEBI" id="CHEBI:18248"/>
    </ligandPart>
</feature>
<keyword evidence="3 11" id="KW-0349">Heme</keyword>
<dbReference type="GO" id="GO:0016020">
    <property type="term" value="C:membrane"/>
    <property type="evidence" value="ECO:0007669"/>
    <property type="project" value="UniProtKB-SubCell"/>
</dbReference>
<evidence type="ECO:0000256" key="1">
    <source>
        <dbReference type="ARBA" id="ARBA00004167"/>
    </source>
</evidence>
<keyword evidence="7 12" id="KW-0560">Oxidoreductase</keyword>
<keyword evidence="4 13" id="KW-0812">Transmembrane</keyword>
<dbReference type="GO" id="GO:0016705">
    <property type="term" value="F:oxidoreductase activity, acting on paired donors, with incorporation or reduction of molecular oxygen"/>
    <property type="evidence" value="ECO:0007669"/>
    <property type="project" value="InterPro"/>
</dbReference>
<dbReference type="InterPro" id="IPR050665">
    <property type="entry name" value="Cytochrome_P450_Monooxygen"/>
</dbReference>
<keyword evidence="6 13" id="KW-1133">Transmembrane helix</keyword>
<dbReference type="AlphaFoldDB" id="A0AAV2CU94"/>
<evidence type="ECO:0008006" key="16">
    <source>
        <dbReference type="Google" id="ProtNLM"/>
    </source>
</evidence>
<reference evidence="14 15" key="1">
    <citation type="submission" date="2024-04" db="EMBL/GenBank/DDBJ databases">
        <authorList>
            <person name="Fracassetti M."/>
        </authorList>
    </citation>
    <scope>NUCLEOTIDE SEQUENCE [LARGE SCALE GENOMIC DNA]</scope>
</reference>
<evidence type="ECO:0000256" key="11">
    <source>
        <dbReference type="PIRSR" id="PIRSR602401-1"/>
    </source>
</evidence>
<evidence type="ECO:0000256" key="3">
    <source>
        <dbReference type="ARBA" id="ARBA00022617"/>
    </source>
</evidence>
<keyword evidence="8 11" id="KW-0408">Iron</keyword>
<dbReference type="InterPro" id="IPR002401">
    <property type="entry name" value="Cyt_P450_E_grp-I"/>
</dbReference>
<dbReference type="InterPro" id="IPR036396">
    <property type="entry name" value="Cyt_P450_sf"/>
</dbReference>
<gene>
    <name evidence="14" type="ORF">LTRI10_LOCUS7571</name>
</gene>
<evidence type="ECO:0000256" key="6">
    <source>
        <dbReference type="ARBA" id="ARBA00022989"/>
    </source>
</evidence>
<evidence type="ECO:0000256" key="5">
    <source>
        <dbReference type="ARBA" id="ARBA00022723"/>
    </source>
</evidence>
<dbReference type="InterPro" id="IPR001128">
    <property type="entry name" value="Cyt_P450"/>
</dbReference>
<comment type="cofactor">
    <cofactor evidence="11">
        <name>heme</name>
        <dbReference type="ChEBI" id="CHEBI:30413"/>
    </cofactor>
</comment>
<dbReference type="Pfam" id="PF00067">
    <property type="entry name" value="p450"/>
    <property type="match status" value="2"/>
</dbReference>
<name>A0AAV2CU94_9ROSI</name>
<sequence length="464" mass="52286">MGLLGIPLILLSPPALCLCAILLVGLIVFLNRTLRKPLLLQRQFNSGGIRGPPYQFIYGNALAIRRLTTESMAKPMSSLSHDICGRLVPHVSAWTEKYGRNFVFWLGPEPTLIVLEPELVKLMLNDKERVYSKAEPTDYLRKLLGDGLVTSRGEKWAKMRKLANHALQAESLKNMIPAMIASTEMMLERWNNHEGEEIEVFGEFKLLTSEVISRTAFGSSYLQGKLIFEMLTELAILVAKNAFNIRPPVLSKIYRTRDEIEAEKLKQGVRDLIIAMVRKRENMVTSGELDNYGEWQEQARKEVVTHFGSQTPDPDGISKLKNMSMIINETLRLYPPVLAMMRKTDKEVRLGNFTIPSNTNIRVPTLPLHHDPEIWGEDVHLFKPDRFSEGIAKATNNVLSAYIPFGMGPRVCAGFNFAAVEAKIALSMILQRYSFTLSPAYIHSPTSTLTLHPQHGVQIVLHAL</sequence>
<evidence type="ECO:0000256" key="4">
    <source>
        <dbReference type="ARBA" id="ARBA00022692"/>
    </source>
</evidence>
<dbReference type="PANTHER" id="PTHR24282:SF20">
    <property type="entry name" value="CYTOCHROME P450 CYP749A22-LIKE"/>
    <property type="match status" value="1"/>
</dbReference>
<dbReference type="GO" id="GO:0005506">
    <property type="term" value="F:iron ion binding"/>
    <property type="evidence" value="ECO:0007669"/>
    <property type="project" value="InterPro"/>
</dbReference>
<feature type="transmembrane region" description="Helical" evidence="13">
    <location>
        <begin position="6"/>
        <end position="30"/>
    </location>
</feature>
<proteinExistence type="inferred from homology"/>
<organism evidence="14 15">
    <name type="scientific">Linum trigynum</name>
    <dbReference type="NCBI Taxonomy" id="586398"/>
    <lineage>
        <taxon>Eukaryota</taxon>
        <taxon>Viridiplantae</taxon>
        <taxon>Streptophyta</taxon>
        <taxon>Embryophyta</taxon>
        <taxon>Tracheophyta</taxon>
        <taxon>Spermatophyta</taxon>
        <taxon>Magnoliopsida</taxon>
        <taxon>eudicotyledons</taxon>
        <taxon>Gunneridae</taxon>
        <taxon>Pentapetalae</taxon>
        <taxon>rosids</taxon>
        <taxon>fabids</taxon>
        <taxon>Malpighiales</taxon>
        <taxon>Linaceae</taxon>
        <taxon>Linum</taxon>
    </lineage>
</organism>
<accession>A0AAV2CU94</accession>
<evidence type="ECO:0000256" key="10">
    <source>
        <dbReference type="ARBA" id="ARBA00023136"/>
    </source>
</evidence>
<dbReference type="Proteomes" id="UP001497516">
    <property type="component" value="Chromosome 10"/>
</dbReference>
<evidence type="ECO:0000256" key="9">
    <source>
        <dbReference type="ARBA" id="ARBA00023033"/>
    </source>
</evidence>
<dbReference type="EMBL" id="OZ034814">
    <property type="protein sequence ID" value="CAL1360117.1"/>
    <property type="molecule type" value="Genomic_DNA"/>
</dbReference>
<keyword evidence="15" id="KW-1185">Reference proteome</keyword>
<dbReference type="SUPFAM" id="SSF48264">
    <property type="entry name" value="Cytochrome P450"/>
    <property type="match status" value="1"/>
</dbReference>
<comment type="similarity">
    <text evidence="2 12">Belongs to the cytochrome P450 family.</text>
</comment>
<dbReference type="InterPro" id="IPR017972">
    <property type="entry name" value="Cyt_P450_CS"/>
</dbReference>
<keyword evidence="10 13" id="KW-0472">Membrane</keyword>